<sequence length="751" mass="77723">MYLLASSREKKKKPAGRFCLTAVAAALVMALPCIAASANLVTVTVDGVVENNIDTDVSSFERGQGAGTVVIDGTGAKHGILADADGHTATVFGNDITVKGDMTLATAMETVRANNKGRVVLGDENTRMINLTGPDTGLLARAGGQIAVQTEKLVISGGNYGIWAQNNTQDPTAPDGAASITIRASDTTITAKESGIVAFSNGKIDISGNLTVNAPTAIEVRGNSTTTINQDGQGTVVLNGDIAFATPGPAQNSGNIIDAAVNINLANADSSWTGSLSKAYPDGNAHTTVDTGVNLALSGGAQWNPVSYASEGASGMQDEELALNRLDLNGGVVNIREAGQEVKVSNLAGTGGTVNIAAKADSTTGTGIKTGTLAIGEVTAGSDAPRLSTRFTGVTADDVNDAAALGAAATAAVTVGDGTGNAGTIAQTATVGEGLVKGEMSATVDENGIIIAQSEAKNTVTDSLQKIGAMNFLSFRAQTNDVSRRMGDLRTMPQADGAWARAIAGQSEYKNIHNTYQTLQIGGDKRIGNFYVGGTASYTDGDGKLHNGTTDDKNWNFGIYGGWINDDGQYIDVIVKRHKLETDFDLHNTSGTGVSGSYDTWGTSASVEYGWRVGIAGTPYYLEPQAEFMIGHLNGVNYRTGAGTDVKQEGIDTAVGRLGLAAGWVSPEKTGSAYIKASVLHDWEGDARTRVSKNGVSRSYTEEMGGTWGEFALGGTWNINKSLAAYGEVETTAGSPVRTTYQVSGGIRYSF</sequence>
<keyword evidence="4" id="KW-1185">Reference proteome</keyword>
<dbReference type="eggNOG" id="COG3468">
    <property type="taxonomic scope" value="Bacteria"/>
</dbReference>
<dbReference type="InterPro" id="IPR003991">
    <property type="entry name" value="Pertactin_virulence_factor"/>
</dbReference>
<evidence type="ECO:0000313" key="4">
    <source>
        <dbReference type="Proteomes" id="UP000003973"/>
    </source>
</evidence>
<organism evidence="3 4">
    <name type="scientific">Oxalobacter paraformigenes</name>
    <dbReference type="NCBI Taxonomy" id="556268"/>
    <lineage>
        <taxon>Bacteria</taxon>
        <taxon>Pseudomonadati</taxon>
        <taxon>Pseudomonadota</taxon>
        <taxon>Betaproteobacteria</taxon>
        <taxon>Burkholderiales</taxon>
        <taxon>Oxalobacteraceae</taxon>
        <taxon>Oxalobacter</taxon>
    </lineage>
</organism>
<dbReference type="PANTHER" id="PTHR35037">
    <property type="entry name" value="C-TERMINAL REGION OF AIDA-LIKE PROTEIN"/>
    <property type="match status" value="1"/>
</dbReference>
<dbReference type="InterPro" id="IPR006315">
    <property type="entry name" value="OM_autotransptr_brl_dom"/>
</dbReference>
<dbReference type="InterPro" id="IPR051551">
    <property type="entry name" value="Autotransporter_adhesion"/>
</dbReference>
<dbReference type="NCBIfam" id="TIGR01414">
    <property type="entry name" value="autotrans_barl"/>
    <property type="match status" value="1"/>
</dbReference>
<feature type="domain" description="Autotransporter" evidence="2">
    <location>
        <begin position="491"/>
        <end position="751"/>
    </location>
</feature>
<gene>
    <name evidence="3" type="ORF">OFAG_01034</name>
</gene>
<protein>
    <submittedName>
        <fullName evidence="3">Outer membrane autotransporter barrel domain-containing protein</fullName>
    </submittedName>
</protein>
<dbReference type="PRINTS" id="PR01484">
    <property type="entry name" value="PRTACTNFAMLY"/>
</dbReference>
<dbReference type="SUPFAM" id="SSF103515">
    <property type="entry name" value="Autotransporter"/>
    <property type="match status" value="1"/>
</dbReference>
<dbReference type="PANTHER" id="PTHR35037:SF3">
    <property type="entry name" value="C-TERMINAL REGION OF AIDA-LIKE PROTEIN"/>
    <property type="match status" value="1"/>
</dbReference>
<dbReference type="GO" id="GO:0019867">
    <property type="term" value="C:outer membrane"/>
    <property type="evidence" value="ECO:0007669"/>
    <property type="project" value="InterPro"/>
</dbReference>
<dbReference type="EMBL" id="ACDP02000011">
    <property type="protein sequence ID" value="EEO27881.2"/>
    <property type="molecule type" value="Genomic_DNA"/>
</dbReference>
<dbReference type="Pfam" id="PF03797">
    <property type="entry name" value="Autotransporter"/>
    <property type="match status" value="1"/>
</dbReference>
<evidence type="ECO:0000259" key="2">
    <source>
        <dbReference type="PROSITE" id="PS51208"/>
    </source>
</evidence>
<dbReference type="Proteomes" id="UP000003973">
    <property type="component" value="Unassembled WGS sequence"/>
</dbReference>
<dbReference type="Gene3D" id="2.40.128.130">
    <property type="entry name" value="Autotransporter beta-domain"/>
    <property type="match status" value="1"/>
</dbReference>
<dbReference type="SMART" id="SM00869">
    <property type="entry name" value="Autotransporter"/>
    <property type="match status" value="1"/>
</dbReference>
<dbReference type="AlphaFoldDB" id="C3X3U5"/>
<dbReference type="PROSITE" id="PS51208">
    <property type="entry name" value="AUTOTRANSPORTER"/>
    <property type="match status" value="1"/>
</dbReference>
<comment type="caution">
    <text evidence="3">The sequence shown here is derived from an EMBL/GenBank/DDBJ whole genome shotgun (WGS) entry which is preliminary data.</text>
</comment>
<dbReference type="RefSeq" id="WP_020994970.1">
    <property type="nucleotide sequence ID" value="NZ_KI392031.1"/>
</dbReference>
<feature type="chain" id="PRO_5002934083" evidence="1">
    <location>
        <begin position="36"/>
        <end position="751"/>
    </location>
</feature>
<evidence type="ECO:0000313" key="3">
    <source>
        <dbReference type="EMBL" id="EEO27881.2"/>
    </source>
</evidence>
<dbReference type="InterPro" id="IPR036709">
    <property type="entry name" value="Autotransporte_beta_dom_sf"/>
</dbReference>
<dbReference type="HOGENOM" id="CLU_002318_1_0_4"/>
<feature type="signal peptide" evidence="1">
    <location>
        <begin position="1"/>
        <end position="35"/>
    </location>
</feature>
<proteinExistence type="predicted"/>
<name>C3X3U5_9BURK</name>
<keyword evidence="1" id="KW-0732">Signal</keyword>
<evidence type="ECO:0000256" key="1">
    <source>
        <dbReference type="SAM" id="SignalP"/>
    </source>
</evidence>
<reference evidence="3" key="1">
    <citation type="submission" date="2011-10" db="EMBL/GenBank/DDBJ databases">
        <title>The Genome Sequence of Oxalobacter formigenes HOxBLS.</title>
        <authorList>
            <consortium name="The Broad Institute Genome Sequencing Platform"/>
            <person name="Earl A."/>
            <person name="Ward D."/>
            <person name="Feldgarden M."/>
            <person name="Gevers D."/>
            <person name="Allison M.J."/>
            <person name="Humphrey S."/>
            <person name="Young S.K."/>
            <person name="Zeng Q."/>
            <person name="Gargeya S."/>
            <person name="Fitzgerald M."/>
            <person name="Haas B."/>
            <person name="Abouelleil A."/>
            <person name="Alvarado L."/>
            <person name="Arachchi H.M."/>
            <person name="Berlin A."/>
            <person name="Brown A."/>
            <person name="Chapman S.B."/>
            <person name="Chen Z."/>
            <person name="Dunbar C."/>
            <person name="Freedman E."/>
            <person name="Gearin G."/>
            <person name="Goldberg J."/>
            <person name="Griggs A."/>
            <person name="Gujja S."/>
            <person name="Heiman D."/>
            <person name="Howarth C."/>
            <person name="Larson L."/>
            <person name="Lui A."/>
            <person name="MacDonald P.J.P."/>
            <person name="Montmayeur A."/>
            <person name="Murphy C."/>
            <person name="Neiman D."/>
            <person name="Pearson M."/>
            <person name="Priest M."/>
            <person name="Roberts A."/>
            <person name="Saif S."/>
            <person name="Shea T."/>
            <person name="Shenoy N."/>
            <person name="Sisk P."/>
            <person name="Stolte C."/>
            <person name="Sykes S."/>
            <person name="Wortman J."/>
            <person name="Nusbaum C."/>
            <person name="Birren B."/>
        </authorList>
    </citation>
    <scope>NUCLEOTIDE SEQUENCE [LARGE SCALE GENOMIC DNA]</scope>
    <source>
        <strain evidence="3">HOxBLS</strain>
    </source>
</reference>
<dbReference type="eggNOG" id="COG5644">
    <property type="taxonomic scope" value="Bacteria"/>
</dbReference>
<accession>C3X3U5</accession>
<dbReference type="InterPro" id="IPR005546">
    <property type="entry name" value="Autotransporte_beta"/>
</dbReference>